<dbReference type="Proteomes" id="UP000007800">
    <property type="component" value="Unassembled WGS sequence"/>
</dbReference>
<feature type="compositionally biased region" description="Basic and acidic residues" evidence="1">
    <location>
        <begin position="409"/>
        <end position="423"/>
    </location>
</feature>
<dbReference type="OrthoDB" id="10616830at2759"/>
<feature type="compositionally biased region" description="Polar residues" evidence="1">
    <location>
        <begin position="86"/>
        <end position="100"/>
    </location>
</feature>
<proteinExistence type="predicted"/>
<evidence type="ECO:0000259" key="2">
    <source>
        <dbReference type="Pfam" id="PF06911"/>
    </source>
</evidence>
<dbReference type="InParanoid" id="C5KN31"/>
<evidence type="ECO:0000313" key="3">
    <source>
        <dbReference type="EMBL" id="EER14065.1"/>
    </source>
</evidence>
<feature type="compositionally biased region" description="Basic and acidic residues" evidence="1">
    <location>
        <begin position="119"/>
        <end position="134"/>
    </location>
</feature>
<name>C5KN31_PERM5</name>
<feature type="compositionally biased region" description="Basic and acidic residues" evidence="1">
    <location>
        <begin position="450"/>
        <end position="459"/>
    </location>
</feature>
<feature type="region of interest" description="Disordered" evidence="1">
    <location>
        <begin position="375"/>
        <end position="459"/>
    </location>
</feature>
<dbReference type="PANTHER" id="PTHR21068:SF43">
    <property type="entry name" value="SPARTIN"/>
    <property type="match status" value="1"/>
</dbReference>
<dbReference type="PANTHER" id="PTHR21068">
    <property type="entry name" value="SPARTIN"/>
    <property type="match status" value="1"/>
</dbReference>
<evidence type="ECO:0000256" key="1">
    <source>
        <dbReference type="SAM" id="MobiDB-lite"/>
    </source>
</evidence>
<gene>
    <name evidence="3" type="ORF">Pmar_PMAR020846</name>
</gene>
<evidence type="ECO:0000313" key="4">
    <source>
        <dbReference type="Proteomes" id="UP000007800"/>
    </source>
</evidence>
<reference evidence="3 4" key="1">
    <citation type="submission" date="2008-07" db="EMBL/GenBank/DDBJ databases">
        <authorList>
            <person name="El-Sayed N."/>
            <person name="Caler E."/>
            <person name="Inman J."/>
            <person name="Amedeo P."/>
            <person name="Hass B."/>
            <person name="Wortman J."/>
        </authorList>
    </citation>
    <scope>NUCLEOTIDE SEQUENCE [LARGE SCALE GENOMIC DNA]</scope>
    <source>
        <strain evidence="4">ATCC 50983 / TXsc</strain>
    </source>
</reference>
<dbReference type="InterPro" id="IPR009686">
    <property type="entry name" value="Senescence/spartin_C"/>
</dbReference>
<feature type="region of interest" description="Disordered" evidence="1">
    <location>
        <begin position="1"/>
        <end position="177"/>
    </location>
</feature>
<dbReference type="AlphaFoldDB" id="C5KN31"/>
<dbReference type="GeneID" id="9059985"/>
<accession>C5KN31</accession>
<feature type="compositionally biased region" description="Basic and acidic residues" evidence="1">
    <location>
        <begin position="1"/>
        <end position="85"/>
    </location>
</feature>
<sequence length="459" mass="47732">MKEEGNGSPPPREETSTTTTMKEEGNGSPPSREETSTTTTMKEEGNGSPPSREETSTTTTMKEEDNGSPPSREETSTTTTMKEESNGSPPSRGETSITTTMKEESNGSPPPRGETSTTMKEEGNRRDDDGDTHGKSATAKVSSPHEDDEEACESSNEDMTTSDEDWPSPDDIAAGILDNSDWAAQCIQSGAGRLEEFMRGFTDYTFPEDSAVVEEPSSSEDNEDAKAVIEGLKTATGAIASAANSAVGTVGGYIVRAGSSALQGLREEMKDDDNFTAADKVGSAAVTGLAKVLSGLSSAKSDLEGVAADEVSKAAARRYGKDAGIMVRDSLATAGNATSLLSVATPSNVISKGMQQASPSTVATASVQDADLLGLSEDEQTVEPAVDQKSLPEVPMAEKTLESTSEGLKMIEDSRSVAEKESTGETSESVSGVCEDAIGSNASTEAPATGREEDAVLPL</sequence>
<feature type="domain" description="Senescence" evidence="2">
    <location>
        <begin position="175"/>
        <end position="339"/>
    </location>
</feature>
<dbReference type="Pfam" id="PF06911">
    <property type="entry name" value="Senescence"/>
    <property type="match status" value="1"/>
</dbReference>
<dbReference type="InterPro" id="IPR045036">
    <property type="entry name" value="Spartin-like"/>
</dbReference>
<dbReference type="GO" id="GO:0005886">
    <property type="term" value="C:plasma membrane"/>
    <property type="evidence" value="ECO:0007669"/>
    <property type="project" value="TreeGrafter"/>
</dbReference>
<dbReference type="EMBL" id="GG674563">
    <property type="protein sequence ID" value="EER14065.1"/>
    <property type="molecule type" value="Genomic_DNA"/>
</dbReference>
<organism evidence="4">
    <name type="scientific">Perkinsus marinus (strain ATCC 50983 / TXsc)</name>
    <dbReference type="NCBI Taxonomy" id="423536"/>
    <lineage>
        <taxon>Eukaryota</taxon>
        <taxon>Sar</taxon>
        <taxon>Alveolata</taxon>
        <taxon>Perkinsozoa</taxon>
        <taxon>Perkinsea</taxon>
        <taxon>Perkinsida</taxon>
        <taxon>Perkinsidae</taxon>
        <taxon>Perkinsus</taxon>
    </lineage>
</organism>
<feature type="compositionally biased region" description="Low complexity" evidence="1">
    <location>
        <begin position="424"/>
        <end position="433"/>
    </location>
</feature>
<dbReference type="RefSeq" id="XP_002782270.1">
    <property type="nucleotide sequence ID" value="XM_002782224.1"/>
</dbReference>
<protein>
    <recommendedName>
        <fullName evidence="2">Senescence domain-containing protein</fullName>
    </recommendedName>
</protein>
<feature type="compositionally biased region" description="Acidic residues" evidence="1">
    <location>
        <begin position="146"/>
        <end position="168"/>
    </location>
</feature>
<keyword evidence="4" id="KW-1185">Reference proteome</keyword>